<dbReference type="AlphaFoldDB" id="A0A7X0F5T3"/>
<organism evidence="1 2">
    <name type="scientific">Aminobacter aganoensis</name>
    <dbReference type="NCBI Taxonomy" id="83264"/>
    <lineage>
        <taxon>Bacteria</taxon>
        <taxon>Pseudomonadati</taxon>
        <taxon>Pseudomonadota</taxon>
        <taxon>Alphaproteobacteria</taxon>
        <taxon>Hyphomicrobiales</taxon>
        <taxon>Phyllobacteriaceae</taxon>
        <taxon>Aminobacter</taxon>
    </lineage>
</organism>
<keyword evidence="2" id="KW-1185">Reference proteome</keyword>
<protein>
    <submittedName>
        <fullName evidence="1">Uncharacterized protein</fullName>
    </submittedName>
</protein>
<comment type="caution">
    <text evidence="1">The sequence shown here is derived from an EMBL/GenBank/DDBJ whole genome shotgun (WGS) entry which is preliminary data.</text>
</comment>
<dbReference type="RefSeq" id="WP_184698548.1">
    <property type="nucleotide sequence ID" value="NZ_BAABEG010000001.1"/>
</dbReference>
<accession>A0A7X0F5T3</accession>
<name>A0A7X0F5T3_9HYPH</name>
<evidence type="ECO:0000313" key="1">
    <source>
        <dbReference type="EMBL" id="MBB6353483.1"/>
    </source>
</evidence>
<dbReference type="Proteomes" id="UP000536262">
    <property type="component" value="Unassembled WGS sequence"/>
</dbReference>
<sequence length="72" mass="8206">MKPRGGMTIEAFKGSGQGMVFEYIRPAGFDQNFRMVPASRAQFRTSGGWKDPKGLVYSRAELRHHFDGWRQA</sequence>
<dbReference type="EMBL" id="JACHOU010000002">
    <property type="protein sequence ID" value="MBB6353483.1"/>
    <property type="molecule type" value="Genomic_DNA"/>
</dbReference>
<reference evidence="1 2" key="1">
    <citation type="submission" date="2020-08" db="EMBL/GenBank/DDBJ databases">
        <title>Genomic Encyclopedia of Type Strains, Phase IV (KMG-IV): sequencing the most valuable type-strain genomes for metagenomic binning, comparative biology and taxonomic classification.</title>
        <authorList>
            <person name="Goeker M."/>
        </authorList>
    </citation>
    <scope>NUCLEOTIDE SEQUENCE [LARGE SCALE GENOMIC DNA]</scope>
    <source>
        <strain evidence="1 2">DSM 7051</strain>
    </source>
</reference>
<gene>
    <name evidence="1" type="ORF">GGR00_001251</name>
</gene>
<evidence type="ECO:0000313" key="2">
    <source>
        <dbReference type="Proteomes" id="UP000536262"/>
    </source>
</evidence>
<proteinExistence type="predicted"/>